<evidence type="ECO:0000313" key="3">
    <source>
        <dbReference type="EMBL" id="CAI4000654.1"/>
    </source>
</evidence>
<feature type="transmembrane region" description="Helical" evidence="2">
    <location>
        <begin position="15"/>
        <end position="34"/>
    </location>
</feature>
<evidence type="ECO:0000313" key="4">
    <source>
        <dbReference type="EMBL" id="CAL4787966.1"/>
    </source>
</evidence>
<reference evidence="4 5" key="2">
    <citation type="submission" date="2024-05" db="EMBL/GenBank/DDBJ databases">
        <authorList>
            <person name="Chen Y."/>
            <person name="Shah S."/>
            <person name="Dougan E. K."/>
            <person name="Thang M."/>
            <person name="Chan C."/>
        </authorList>
    </citation>
    <scope>NUCLEOTIDE SEQUENCE [LARGE SCALE GENOMIC DNA]</scope>
</reference>
<keyword evidence="5" id="KW-1185">Reference proteome</keyword>
<keyword evidence="2" id="KW-1133">Transmembrane helix</keyword>
<organism evidence="3">
    <name type="scientific">Cladocopium goreaui</name>
    <dbReference type="NCBI Taxonomy" id="2562237"/>
    <lineage>
        <taxon>Eukaryota</taxon>
        <taxon>Sar</taxon>
        <taxon>Alveolata</taxon>
        <taxon>Dinophyceae</taxon>
        <taxon>Suessiales</taxon>
        <taxon>Symbiodiniaceae</taxon>
        <taxon>Cladocopium</taxon>
    </lineage>
</organism>
<dbReference type="EMBL" id="CAMXCT020002817">
    <property type="protein sequence ID" value="CAL1154029.1"/>
    <property type="molecule type" value="Genomic_DNA"/>
</dbReference>
<proteinExistence type="predicted"/>
<keyword evidence="2" id="KW-0472">Membrane</keyword>
<dbReference type="EMBL" id="CAMXCT010002817">
    <property type="protein sequence ID" value="CAI4000654.1"/>
    <property type="molecule type" value="Genomic_DNA"/>
</dbReference>
<protein>
    <submittedName>
        <fullName evidence="3">Uncharacterized protein</fullName>
    </submittedName>
</protein>
<name>A0A9P1G4G2_9DINO</name>
<dbReference type="Proteomes" id="UP001152797">
    <property type="component" value="Unassembled WGS sequence"/>
</dbReference>
<evidence type="ECO:0000256" key="2">
    <source>
        <dbReference type="SAM" id="Phobius"/>
    </source>
</evidence>
<gene>
    <name evidence="3" type="ORF">C1SCF055_LOCUS26759</name>
</gene>
<keyword evidence="2" id="KW-0812">Transmembrane</keyword>
<sequence>MIYHVKCIAYSLKYIIQHICIHIYTNIYILYVYIRQLPIKSSRFYIFCAILIHSPHQAPAKPVKNTVALPLSPKRRLKGKKVGARVDEDVPNEHGAAAGNSPPAER</sequence>
<reference evidence="3" key="1">
    <citation type="submission" date="2022-10" db="EMBL/GenBank/DDBJ databases">
        <authorList>
            <person name="Chen Y."/>
            <person name="Dougan E. K."/>
            <person name="Chan C."/>
            <person name="Rhodes N."/>
            <person name="Thang M."/>
        </authorList>
    </citation>
    <scope>NUCLEOTIDE SEQUENCE</scope>
</reference>
<evidence type="ECO:0000256" key="1">
    <source>
        <dbReference type="SAM" id="MobiDB-lite"/>
    </source>
</evidence>
<dbReference type="EMBL" id="CAMXCT030002817">
    <property type="protein sequence ID" value="CAL4787966.1"/>
    <property type="molecule type" value="Genomic_DNA"/>
</dbReference>
<comment type="caution">
    <text evidence="3">The sequence shown here is derived from an EMBL/GenBank/DDBJ whole genome shotgun (WGS) entry which is preliminary data.</text>
</comment>
<dbReference type="AlphaFoldDB" id="A0A9P1G4G2"/>
<feature type="region of interest" description="Disordered" evidence="1">
    <location>
        <begin position="76"/>
        <end position="106"/>
    </location>
</feature>
<accession>A0A9P1G4G2</accession>
<evidence type="ECO:0000313" key="5">
    <source>
        <dbReference type="Proteomes" id="UP001152797"/>
    </source>
</evidence>